<feature type="region of interest" description="Disordered" evidence="6">
    <location>
        <begin position="168"/>
        <end position="210"/>
    </location>
</feature>
<dbReference type="SUPFAM" id="SSF88946">
    <property type="entry name" value="Sigma2 domain of RNA polymerase sigma factors"/>
    <property type="match status" value="1"/>
</dbReference>
<gene>
    <name evidence="9" type="ORF">HCN08_25660</name>
</gene>
<organism evidence="9 10">
    <name type="scientific">Actinacidiphila epipremni</name>
    <dbReference type="NCBI Taxonomy" id="2053013"/>
    <lineage>
        <taxon>Bacteria</taxon>
        <taxon>Bacillati</taxon>
        <taxon>Actinomycetota</taxon>
        <taxon>Actinomycetes</taxon>
        <taxon>Kitasatosporales</taxon>
        <taxon>Streptomycetaceae</taxon>
        <taxon>Actinacidiphila</taxon>
    </lineage>
</organism>
<keyword evidence="5" id="KW-0804">Transcription</keyword>
<evidence type="ECO:0000256" key="4">
    <source>
        <dbReference type="ARBA" id="ARBA00023125"/>
    </source>
</evidence>
<keyword evidence="2" id="KW-0805">Transcription regulation</keyword>
<dbReference type="Gene3D" id="1.10.10.10">
    <property type="entry name" value="Winged helix-like DNA-binding domain superfamily/Winged helix DNA-binding domain"/>
    <property type="match status" value="1"/>
</dbReference>
<name>A0ABX0ZWU2_9ACTN</name>
<reference evidence="9 10" key="1">
    <citation type="submission" date="2020-03" db="EMBL/GenBank/DDBJ databases">
        <title>WGS of actinomycetes isolated from Thailand.</title>
        <authorList>
            <person name="Thawai C."/>
        </authorList>
    </citation>
    <scope>NUCLEOTIDE SEQUENCE [LARGE SCALE GENOMIC DNA]</scope>
    <source>
        <strain evidence="9 10">PRB2-1</strain>
    </source>
</reference>
<comment type="caution">
    <text evidence="9">The sequence shown here is derived from an EMBL/GenBank/DDBJ whole genome shotgun (WGS) entry which is preliminary data.</text>
</comment>
<dbReference type="InterPro" id="IPR013249">
    <property type="entry name" value="RNA_pol_sigma70_r4_t2"/>
</dbReference>
<dbReference type="InterPro" id="IPR014284">
    <property type="entry name" value="RNA_pol_sigma-70_dom"/>
</dbReference>
<protein>
    <submittedName>
        <fullName evidence="9">SigE family RNA polymerase sigma factor</fullName>
    </submittedName>
</protein>
<evidence type="ECO:0000313" key="9">
    <source>
        <dbReference type="EMBL" id="NJP46764.1"/>
    </source>
</evidence>
<dbReference type="InterPro" id="IPR036388">
    <property type="entry name" value="WH-like_DNA-bd_sf"/>
</dbReference>
<dbReference type="CDD" id="cd06171">
    <property type="entry name" value="Sigma70_r4"/>
    <property type="match status" value="1"/>
</dbReference>
<sequence length="210" mass="22709">MGAWRISGGGAAAAAPSGAEAREQEGWDFDAFAGARWPHLVRTAYLLTGDHHEAEDLVQSTLAKVYLGWPRIRRLDVPEAYVQRALVNNNLSRFRKRRVVHLLTPLLPERARADPHSPVEDRALLMAALAALPPRQRAVVVLRYWEDLSEQQVADILGCSPGNVKSQASRGLRKLRDHPALAELAGASAPAPGPGGTAADDRRARKGAGA</sequence>
<feature type="domain" description="RNA polymerase sigma factor 70 region 4 type 2" evidence="8">
    <location>
        <begin position="124"/>
        <end position="175"/>
    </location>
</feature>
<dbReference type="NCBIfam" id="TIGR02937">
    <property type="entry name" value="sigma70-ECF"/>
    <property type="match status" value="1"/>
</dbReference>
<feature type="compositionally biased region" description="Low complexity" evidence="6">
    <location>
        <begin position="181"/>
        <end position="190"/>
    </location>
</feature>
<dbReference type="Gene3D" id="1.10.1740.10">
    <property type="match status" value="1"/>
</dbReference>
<proteinExistence type="inferred from homology"/>
<dbReference type="RefSeq" id="WP_167985617.1">
    <property type="nucleotide sequence ID" value="NZ_JAATEJ010000024.1"/>
</dbReference>
<evidence type="ECO:0000313" key="10">
    <source>
        <dbReference type="Proteomes" id="UP000734511"/>
    </source>
</evidence>
<evidence type="ECO:0000256" key="3">
    <source>
        <dbReference type="ARBA" id="ARBA00023082"/>
    </source>
</evidence>
<keyword evidence="10" id="KW-1185">Reference proteome</keyword>
<dbReference type="InterPro" id="IPR007627">
    <property type="entry name" value="RNA_pol_sigma70_r2"/>
</dbReference>
<evidence type="ECO:0000256" key="1">
    <source>
        <dbReference type="ARBA" id="ARBA00010641"/>
    </source>
</evidence>
<keyword evidence="3" id="KW-0731">Sigma factor</keyword>
<dbReference type="PANTHER" id="PTHR43133:SF50">
    <property type="entry name" value="ECF RNA POLYMERASE SIGMA FACTOR SIGM"/>
    <property type="match status" value="1"/>
</dbReference>
<evidence type="ECO:0000256" key="5">
    <source>
        <dbReference type="ARBA" id="ARBA00023163"/>
    </source>
</evidence>
<evidence type="ECO:0000259" key="8">
    <source>
        <dbReference type="Pfam" id="PF08281"/>
    </source>
</evidence>
<dbReference type="InterPro" id="IPR013324">
    <property type="entry name" value="RNA_pol_sigma_r3/r4-like"/>
</dbReference>
<dbReference type="NCBIfam" id="TIGR02983">
    <property type="entry name" value="SigE-fam_strep"/>
    <property type="match status" value="1"/>
</dbReference>
<dbReference type="PANTHER" id="PTHR43133">
    <property type="entry name" value="RNA POLYMERASE ECF-TYPE SIGMA FACTO"/>
    <property type="match status" value="1"/>
</dbReference>
<keyword evidence="4" id="KW-0238">DNA-binding</keyword>
<evidence type="ECO:0000256" key="2">
    <source>
        <dbReference type="ARBA" id="ARBA00023015"/>
    </source>
</evidence>
<comment type="similarity">
    <text evidence="1">Belongs to the sigma-70 factor family. ECF subfamily.</text>
</comment>
<accession>A0ABX0ZWU2</accession>
<feature type="domain" description="RNA polymerase sigma-70 region 2" evidence="7">
    <location>
        <begin position="38"/>
        <end position="98"/>
    </location>
</feature>
<evidence type="ECO:0000259" key="7">
    <source>
        <dbReference type="Pfam" id="PF04542"/>
    </source>
</evidence>
<evidence type="ECO:0000256" key="6">
    <source>
        <dbReference type="SAM" id="MobiDB-lite"/>
    </source>
</evidence>
<dbReference type="Pfam" id="PF08281">
    <property type="entry name" value="Sigma70_r4_2"/>
    <property type="match status" value="1"/>
</dbReference>
<dbReference type="InterPro" id="IPR039425">
    <property type="entry name" value="RNA_pol_sigma-70-like"/>
</dbReference>
<dbReference type="InterPro" id="IPR014325">
    <property type="entry name" value="RNA_pol_sigma-E_actinobac"/>
</dbReference>
<dbReference type="SUPFAM" id="SSF88659">
    <property type="entry name" value="Sigma3 and sigma4 domains of RNA polymerase sigma factors"/>
    <property type="match status" value="1"/>
</dbReference>
<dbReference type="EMBL" id="JAATEJ010000024">
    <property type="protein sequence ID" value="NJP46764.1"/>
    <property type="molecule type" value="Genomic_DNA"/>
</dbReference>
<dbReference type="InterPro" id="IPR013325">
    <property type="entry name" value="RNA_pol_sigma_r2"/>
</dbReference>
<dbReference type="Proteomes" id="UP000734511">
    <property type="component" value="Unassembled WGS sequence"/>
</dbReference>
<dbReference type="Pfam" id="PF04542">
    <property type="entry name" value="Sigma70_r2"/>
    <property type="match status" value="1"/>
</dbReference>